<evidence type="ECO:0000313" key="1">
    <source>
        <dbReference type="EMBL" id="AFM23273.1"/>
    </source>
</evidence>
<gene>
    <name evidence="1" type="ordered locus">Desti_0540</name>
</gene>
<dbReference type="HOGENOM" id="CLU_3117197_0_0_7"/>
<accession>I4C132</accession>
<protein>
    <submittedName>
        <fullName evidence="1">Uncharacterized protein</fullName>
    </submittedName>
</protein>
<sequence>MVTLPLPQKRSSQKRREKTGLLTHAGIFFVCSDILHIVSDRQISAHAVVA</sequence>
<dbReference type="AlphaFoldDB" id="I4C132"/>
<evidence type="ECO:0000313" key="2">
    <source>
        <dbReference type="Proteomes" id="UP000006055"/>
    </source>
</evidence>
<reference evidence="2" key="1">
    <citation type="submission" date="2012-06" db="EMBL/GenBank/DDBJ databases">
        <title>Complete sequence of chromosome of Desulfomonile tiedjei DSM 6799.</title>
        <authorList>
            <person name="Lucas S."/>
            <person name="Copeland A."/>
            <person name="Lapidus A."/>
            <person name="Glavina del Rio T."/>
            <person name="Dalin E."/>
            <person name="Tice H."/>
            <person name="Bruce D."/>
            <person name="Goodwin L."/>
            <person name="Pitluck S."/>
            <person name="Peters L."/>
            <person name="Ovchinnikova G."/>
            <person name="Zeytun A."/>
            <person name="Lu M."/>
            <person name="Kyrpides N."/>
            <person name="Mavromatis K."/>
            <person name="Ivanova N."/>
            <person name="Brettin T."/>
            <person name="Detter J.C."/>
            <person name="Han C."/>
            <person name="Larimer F."/>
            <person name="Land M."/>
            <person name="Hauser L."/>
            <person name="Markowitz V."/>
            <person name="Cheng J.-F."/>
            <person name="Hugenholtz P."/>
            <person name="Woyke T."/>
            <person name="Wu D."/>
            <person name="Spring S."/>
            <person name="Schroeder M."/>
            <person name="Brambilla E."/>
            <person name="Klenk H.-P."/>
            <person name="Eisen J.A."/>
        </authorList>
    </citation>
    <scope>NUCLEOTIDE SEQUENCE [LARGE SCALE GENOMIC DNA]</scope>
    <source>
        <strain evidence="2">ATCC 49306 / DSM 6799 / DCB-1</strain>
    </source>
</reference>
<dbReference type="STRING" id="706587.Desti_0540"/>
<name>I4C132_DESTA</name>
<keyword evidence="2" id="KW-1185">Reference proteome</keyword>
<dbReference type="Proteomes" id="UP000006055">
    <property type="component" value="Chromosome"/>
</dbReference>
<organism evidence="1 2">
    <name type="scientific">Desulfomonile tiedjei (strain ATCC 49306 / DSM 6799 / DCB-1)</name>
    <dbReference type="NCBI Taxonomy" id="706587"/>
    <lineage>
        <taxon>Bacteria</taxon>
        <taxon>Pseudomonadati</taxon>
        <taxon>Thermodesulfobacteriota</taxon>
        <taxon>Desulfomonilia</taxon>
        <taxon>Desulfomonilales</taxon>
        <taxon>Desulfomonilaceae</taxon>
        <taxon>Desulfomonile</taxon>
    </lineage>
</organism>
<dbReference type="KEGG" id="dti:Desti_0540"/>
<dbReference type="EMBL" id="CP003360">
    <property type="protein sequence ID" value="AFM23273.1"/>
    <property type="molecule type" value="Genomic_DNA"/>
</dbReference>
<proteinExistence type="predicted"/>